<evidence type="ECO:0000259" key="7">
    <source>
        <dbReference type="PROSITE" id="PS50975"/>
    </source>
</evidence>
<dbReference type="SUPFAM" id="SSF52440">
    <property type="entry name" value="PreATP-grasp domain"/>
    <property type="match status" value="1"/>
</dbReference>
<dbReference type="EMBL" id="CP058627">
    <property type="protein sequence ID" value="QLG89470.1"/>
    <property type="molecule type" value="Genomic_DNA"/>
</dbReference>
<keyword evidence="3 5" id="KW-0658">Purine biosynthesis</keyword>
<keyword evidence="4 5" id="KW-0067">ATP-binding</keyword>
<evidence type="ECO:0000313" key="8">
    <source>
        <dbReference type="EMBL" id="QLG89470.1"/>
    </source>
</evidence>
<dbReference type="Pfam" id="PF17769">
    <property type="entry name" value="PurK_C"/>
    <property type="match status" value="1"/>
</dbReference>
<dbReference type="HAMAP" id="MF_01928">
    <property type="entry name" value="PurK"/>
    <property type="match status" value="1"/>
</dbReference>
<comment type="function">
    <text evidence="5">Catalyzes the ATP-dependent conversion of 5-aminoimidazole ribonucleotide (AIR) and HCO(3)(-) to N5-carboxyaminoimidazole ribonucleotide (N5-CAIR).</text>
</comment>
<dbReference type="NCBIfam" id="TIGR01161">
    <property type="entry name" value="purK"/>
    <property type="match status" value="1"/>
</dbReference>
<dbReference type="Gene3D" id="3.40.50.20">
    <property type="match status" value="1"/>
</dbReference>
<dbReference type="SUPFAM" id="SSF51246">
    <property type="entry name" value="Rudiment single hybrid motif"/>
    <property type="match status" value="1"/>
</dbReference>
<keyword evidence="2 5" id="KW-0547">Nucleotide-binding</keyword>
<dbReference type="Pfam" id="PF22660">
    <property type="entry name" value="RS_preATP-grasp-like"/>
    <property type="match status" value="1"/>
</dbReference>
<dbReference type="GO" id="GO:0005829">
    <property type="term" value="C:cytosol"/>
    <property type="evidence" value="ECO:0007669"/>
    <property type="project" value="TreeGrafter"/>
</dbReference>
<evidence type="ECO:0000256" key="6">
    <source>
        <dbReference type="RuleBase" id="RU361200"/>
    </source>
</evidence>
<evidence type="ECO:0000256" key="2">
    <source>
        <dbReference type="ARBA" id="ARBA00022741"/>
    </source>
</evidence>
<dbReference type="SUPFAM" id="SSF56059">
    <property type="entry name" value="Glutathione synthetase ATP-binding domain-like"/>
    <property type="match status" value="1"/>
</dbReference>
<feature type="binding site" evidence="5">
    <location>
        <position position="194"/>
    </location>
    <ligand>
        <name>ATP</name>
        <dbReference type="ChEBI" id="CHEBI:30616"/>
    </ligand>
</feature>
<evidence type="ECO:0000256" key="3">
    <source>
        <dbReference type="ARBA" id="ARBA00022755"/>
    </source>
</evidence>
<evidence type="ECO:0000313" key="9">
    <source>
        <dbReference type="Proteomes" id="UP000509597"/>
    </source>
</evidence>
<dbReference type="FunFam" id="3.30.470.20:FF:000029">
    <property type="entry name" value="N5-carboxyaminoimidazole ribonucleotide synthase"/>
    <property type="match status" value="1"/>
</dbReference>
<dbReference type="NCBIfam" id="NF004675">
    <property type="entry name" value="PRK06019.1-1"/>
    <property type="match status" value="1"/>
</dbReference>
<dbReference type="NCBIfam" id="NF004677">
    <property type="entry name" value="PRK06019.1-3"/>
    <property type="match status" value="1"/>
</dbReference>
<comment type="caution">
    <text evidence="5">Lacks conserved residue(s) required for the propagation of feature annotation.</text>
</comment>
<dbReference type="InterPro" id="IPR054350">
    <property type="entry name" value="PurT/PurK_preATP-grasp"/>
</dbReference>
<dbReference type="GO" id="GO:0034028">
    <property type="term" value="F:5-(carboxyamino)imidazole ribonucleotide synthase activity"/>
    <property type="evidence" value="ECO:0007669"/>
    <property type="project" value="UniProtKB-UniRule"/>
</dbReference>
<dbReference type="InterPro" id="IPR016185">
    <property type="entry name" value="PreATP-grasp_dom_sf"/>
</dbReference>
<keyword evidence="9" id="KW-1185">Reference proteome</keyword>
<dbReference type="PANTHER" id="PTHR11609">
    <property type="entry name" value="PURINE BIOSYNTHESIS PROTEIN 6/7, PUR6/7"/>
    <property type="match status" value="1"/>
</dbReference>
<keyword evidence="1 5" id="KW-0436">Ligase</keyword>
<dbReference type="InterPro" id="IPR003135">
    <property type="entry name" value="ATP-grasp_carboxylate-amine"/>
</dbReference>
<dbReference type="GO" id="GO:0006189">
    <property type="term" value="P:'de novo' IMP biosynthetic process"/>
    <property type="evidence" value="ECO:0007669"/>
    <property type="project" value="UniProtKB-UniRule"/>
</dbReference>
<comment type="catalytic activity">
    <reaction evidence="5 6">
        <text>5-amino-1-(5-phospho-beta-D-ribosyl)imidazole + hydrogencarbonate + ATP = 5-carboxyamino-1-(5-phospho-D-ribosyl)imidazole + ADP + phosphate + 2 H(+)</text>
        <dbReference type="Rhea" id="RHEA:19317"/>
        <dbReference type="ChEBI" id="CHEBI:15378"/>
        <dbReference type="ChEBI" id="CHEBI:17544"/>
        <dbReference type="ChEBI" id="CHEBI:30616"/>
        <dbReference type="ChEBI" id="CHEBI:43474"/>
        <dbReference type="ChEBI" id="CHEBI:58730"/>
        <dbReference type="ChEBI" id="CHEBI:137981"/>
        <dbReference type="ChEBI" id="CHEBI:456216"/>
        <dbReference type="EC" id="6.3.4.18"/>
    </reaction>
</comment>
<gene>
    <name evidence="5 6" type="primary">purK</name>
    <name evidence="8" type="ORF">HQ393_15140</name>
</gene>
<dbReference type="PROSITE" id="PS50975">
    <property type="entry name" value="ATP_GRASP"/>
    <property type="match status" value="1"/>
</dbReference>
<organism evidence="8 9">
    <name type="scientific">Chitinibacter bivalviorum</name>
    <dbReference type="NCBI Taxonomy" id="2739434"/>
    <lineage>
        <taxon>Bacteria</taxon>
        <taxon>Pseudomonadati</taxon>
        <taxon>Pseudomonadota</taxon>
        <taxon>Betaproteobacteria</taxon>
        <taxon>Neisseriales</taxon>
        <taxon>Chitinibacteraceae</taxon>
        <taxon>Chitinibacter</taxon>
    </lineage>
</organism>
<dbReference type="AlphaFoldDB" id="A0A7H9BLB3"/>
<name>A0A7H9BLB3_9NEIS</name>
<sequence>MSNNTTKPILPPAMLGILGGGQLGRMFASAAKNMGYRVTVLDPDSHAPAADFADEHLCKSFTDPEALQYMAEHCAAITTEFENVNADSMRWLAAQGIPVSPSGDCVAIAQDRIAEKTFIRDAGLDVAPFIAVKNAASLEGDLSPYLPGILKTARLGYDGKGQVRVKTAEEARFAHAEMKHQPCVLEKMMPLVAEVSVIVTRTRANEVVSFPVAENEHVNGILDVSIVPARVSAAVSDRARAMAMQLAEKLDYVGVMAVEFFVLEDEQLVINEMAPRPHNSGHYTLDATLTSQFEQQVRAMCGLYPGKPDLLKPAVMVNLLGDVWGEDGAEPRWEILMTAPNTKLHLYGKKLARPGRKMGHFNVLADSAQDALEQANAIKETL</sequence>
<accession>A0A7H9BLB3</accession>
<evidence type="ECO:0000256" key="1">
    <source>
        <dbReference type="ARBA" id="ARBA00022598"/>
    </source>
</evidence>
<dbReference type="UniPathway" id="UPA00074">
    <property type="reaction ID" value="UER00942"/>
</dbReference>
<dbReference type="Gene3D" id="3.30.1490.20">
    <property type="entry name" value="ATP-grasp fold, A domain"/>
    <property type="match status" value="1"/>
</dbReference>
<feature type="binding site" evidence="5">
    <location>
        <position position="112"/>
    </location>
    <ligand>
        <name>ATP</name>
        <dbReference type="ChEBI" id="CHEBI:30616"/>
    </ligand>
</feature>
<dbReference type="InterPro" id="IPR011054">
    <property type="entry name" value="Rudment_hybrid_motif"/>
</dbReference>
<dbReference type="FunFam" id="3.30.1490.20:FF:000015">
    <property type="entry name" value="N5-carboxyaminoimidazole ribonucleotide synthase"/>
    <property type="match status" value="1"/>
</dbReference>
<dbReference type="Proteomes" id="UP000509597">
    <property type="component" value="Chromosome"/>
</dbReference>
<feature type="binding site" evidence="5">
    <location>
        <position position="217"/>
    </location>
    <ligand>
        <name>ATP</name>
        <dbReference type="ChEBI" id="CHEBI:30616"/>
    </ligand>
</feature>
<dbReference type="KEGG" id="chiz:HQ393_15140"/>
<proteinExistence type="inferred from homology"/>
<dbReference type="GO" id="GO:0005524">
    <property type="term" value="F:ATP binding"/>
    <property type="evidence" value="ECO:0007669"/>
    <property type="project" value="UniProtKB-UniRule"/>
</dbReference>
<feature type="binding site" evidence="5">
    <location>
        <begin position="156"/>
        <end position="162"/>
    </location>
    <ligand>
        <name>ATP</name>
        <dbReference type="ChEBI" id="CHEBI:30616"/>
    </ligand>
</feature>
<dbReference type="EC" id="6.3.4.18" evidence="5 6"/>
<dbReference type="InterPro" id="IPR013815">
    <property type="entry name" value="ATP_grasp_subdomain_1"/>
</dbReference>
<dbReference type="GO" id="GO:0004638">
    <property type="term" value="F:phosphoribosylaminoimidazole carboxylase activity"/>
    <property type="evidence" value="ECO:0007669"/>
    <property type="project" value="InterPro"/>
</dbReference>
<dbReference type="NCBIfam" id="NF004676">
    <property type="entry name" value="PRK06019.1-2"/>
    <property type="match status" value="1"/>
</dbReference>
<evidence type="ECO:0000256" key="4">
    <source>
        <dbReference type="ARBA" id="ARBA00022840"/>
    </source>
</evidence>
<protein>
    <recommendedName>
        <fullName evidence="5 6">N5-carboxyaminoimidazole ribonucleotide synthase</fullName>
        <shortName evidence="5 6">N5-CAIR synthase</shortName>
        <ecNumber evidence="5 6">6.3.4.18</ecNumber>
    </recommendedName>
    <alternativeName>
        <fullName evidence="5 6">5-(carboxyamino)imidazole ribonucleotide synthetase</fullName>
    </alternativeName>
</protein>
<comment type="function">
    <text evidence="6">Catalyzes the ATP-dependent conversion of 5-aminoimidazole ribonucleotide (AIR) and HCO(3)- to N5-carboxyaminoimidazole ribonucleotide (N5-CAIR).</text>
</comment>
<dbReference type="RefSeq" id="WP_179356122.1">
    <property type="nucleotide sequence ID" value="NZ_CP058627.1"/>
</dbReference>
<feature type="binding site" evidence="5">
    <location>
        <position position="151"/>
    </location>
    <ligand>
        <name>ATP</name>
        <dbReference type="ChEBI" id="CHEBI:30616"/>
    </ligand>
</feature>
<dbReference type="NCBIfam" id="NF004679">
    <property type="entry name" value="PRK06019.1-5"/>
    <property type="match status" value="1"/>
</dbReference>
<evidence type="ECO:0000256" key="5">
    <source>
        <dbReference type="HAMAP-Rule" id="MF_01928"/>
    </source>
</evidence>
<comment type="subunit">
    <text evidence="5 6">Homodimer.</text>
</comment>
<dbReference type="PANTHER" id="PTHR11609:SF5">
    <property type="entry name" value="PHOSPHORIBOSYLAMINOIMIDAZOLE CARBOXYLASE"/>
    <property type="match status" value="1"/>
</dbReference>
<feature type="binding site" evidence="5">
    <location>
        <begin position="271"/>
        <end position="272"/>
    </location>
    <ligand>
        <name>ATP</name>
        <dbReference type="ChEBI" id="CHEBI:30616"/>
    </ligand>
</feature>
<dbReference type="GO" id="GO:0046872">
    <property type="term" value="F:metal ion binding"/>
    <property type="evidence" value="ECO:0007669"/>
    <property type="project" value="InterPro"/>
</dbReference>
<dbReference type="Pfam" id="PF02222">
    <property type="entry name" value="ATP-grasp"/>
    <property type="match status" value="1"/>
</dbReference>
<dbReference type="InterPro" id="IPR005875">
    <property type="entry name" value="PurK"/>
</dbReference>
<comment type="pathway">
    <text evidence="5 6">Purine metabolism; IMP biosynthesis via de novo pathway; 5-amino-1-(5-phospho-D-ribosyl)imidazole-4-carboxylate from 5-amino-1-(5-phospho-D-ribosyl)imidazole (N5-CAIR route): step 1/2.</text>
</comment>
<comment type="similarity">
    <text evidence="5 6">Belongs to the PurK/PurT family.</text>
</comment>
<dbReference type="Gene3D" id="3.30.470.20">
    <property type="entry name" value="ATP-grasp fold, B domain"/>
    <property type="match status" value="1"/>
</dbReference>
<dbReference type="InterPro" id="IPR011761">
    <property type="entry name" value="ATP-grasp"/>
</dbReference>
<feature type="domain" description="ATP-grasp" evidence="7">
    <location>
        <begin position="116"/>
        <end position="301"/>
    </location>
</feature>
<reference evidence="8 9" key="1">
    <citation type="submission" date="2020-07" db="EMBL/GenBank/DDBJ databases">
        <title>Complete genome sequence of Chitinibacter sp. 2T18.</title>
        <authorList>
            <person name="Bae J.-W."/>
            <person name="Choi J.-W."/>
        </authorList>
    </citation>
    <scope>NUCLEOTIDE SEQUENCE [LARGE SCALE GENOMIC DNA]</scope>
    <source>
        <strain evidence="8 9">2T18</strain>
    </source>
</reference>
<dbReference type="InterPro" id="IPR040686">
    <property type="entry name" value="PurK_C"/>
</dbReference>